<dbReference type="Proteomes" id="UP001497472">
    <property type="component" value="Unassembled WGS sequence"/>
</dbReference>
<keyword evidence="4" id="KW-0812">Transmembrane</keyword>
<protein>
    <recommendedName>
        <fullName evidence="8">UDP-glucuronosyltransferase</fullName>
    </recommendedName>
</protein>
<evidence type="ECO:0000256" key="2">
    <source>
        <dbReference type="ARBA" id="ARBA00022676"/>
    </source>
</evidence>
<dbReference type="GO" id="GO:0008194">
    <property type="term" value="F:UDP-glycosyltransferase activity"/>
    <property type="evidence" value="ECO:0007669"/>
    <property type="project" value="InterPro"/>
</dbReference>
<name>A0AAV1J7X6_9NEOP</name>
<accession>A0AAV1J7X6</accession>
<gene>
    <name evidence="6" type="ORF">LNINA_LOCUS5110</name>
</gene>
<dbReference type="PANTHER" id="PTHR48043">
    <property type="entry name" value="EG:EG0003.4 PROTEIN-RELATED"/>
    <property type="match status" value="1"/>
</dbReference>
<organism evidence="6 7">
    <name type="scientific">Leptosia nina</name>
    <dbReference type="NCBI Taxonomy" id="320188"/>
    <lineage>
        <taxon>Eukaryota</taxon>
        <taxon>Metazoa</taxon>
        <taxon>Ecdysozoa</taxon>
        <taxon>Arthropoda</taxon>
        <taxon>Hexapoda</taxon>
        <taxon>Insecta</taxon>
        <taxon>Pterygota</taxon>
        <taxon>Neoptera</taxon>
        <taxon>Endopterygota</taxon>
        <taxon>Lepidoptera</taxon>
        <taxon>Glossata</taxon>
        <taxon>Ditrysia</taxon>
        <taxon>Papilionoidea</taxon>
        <taxon>Pieridae</taxon>
        <taxon>Pierinae</taxon>
        <taxon>Leptosia</taxon>
    </lineage>
</organism>
<dbReference type="InterPro" id="IPR050271">
    <property type="entry name" value="UDP-glycosyltransferase"/>
</dbReference>
<dbReference type="FunFam" id="3.40.50.2000:FF:000050">
    <property type="entry name" value="UDP-glucuronosyltransferase"/>
    <property type="match status" value="1"/>
</dbReference>
<dbReference type="Gene3D" id="3.40.50.2000">
    <property type="entry name" value="Glycogen Phosphorylase B"/>
    <property type="match status" value="1"/>
</dbReference>
<comment type="similarity">
    <text evidence="1">Belongs to the UDP-glycosyltransferase family.</text>
</comment>
<comment type="caution">
    <text evidence="6">The sequence shown here is derived from an EMBL/GenBank/DDBJ whole genome shotgun (WGS) entry which is preliminary data.</text>
</comment>
<evidence type="ECO:0000256" key="1">
    <source>
        <dbReference type="ARBA" id="ARBA00009995"/>
    </source>
</evidence>
<evidence type="ECO:0000313" key="7">
    <source>
        <dbReference type="Proteomes" id="UP001497472"/>
    </source>
</evidence>
<feature type="signal peptide" evidence="5">
    <location>
        <begin position="1"/>
        <end position="22"/>
    </location>
</feature>
<feature type="chain" id="PRO_5043920279" description="UDP-glucuronosyltransferase" evidence="5">
    <location>
        <begin position="23"/>
        <end position="494"/>
    </location>
</feature>
<keyword evidence="4" id="KW-0472">Membrane</keyword>
<keyword evidence="3" id="KW-0808">Transferase</keyword>
<evidence type="ECO:0000313" key="6">
    <source>
        <dbReference type="EMBL" id="CAK1545460.1"/>
    </source>
</evidence>
<dbReference type="PANTHER" id="PTHR48043:SF159">
    <property type="entry name" value="EG:EG0003.4 PROTEIN-RELATED"/>
    <property type="match status" value="1"/>
</dbReference>
<evidence type="ECO:0000256" key="4">
    <source>
        <dbReference type="SAM" id="Phobius"/>
    </source>
</evidence>
<dbReference type="SUPFAM" id="SSF53756">
    <property type="entry name" value="UDP-Glycosyltransferase/glycogen phosphorylase"/>
    <property type="match status" value="1"/>
</dbReference>
<evidence type="ECO:0008006" key="8">
    <source>
        <dbReference type="Google" id="ProtNLM"/>
    </source>
</evidence>
<keyword evidence="4" id="KW-1133">Transmembrane helix</keyword>
<keyword evidence="5" id="KW-0732">Signal</keyword>
<dbReference type="InterPro" id="IPR002213">
    <property type="entry name" value="UDP_glucos_trans"/>
</dbReference>
<dbReference type="CDD" id="cd03784">
    <property type="entry name" value="GT1_Gtf-like"/>
    <property type="match status" value="1"/>
</dbReference>
<dbReference type="Pfam" id="PF00201">
    <property type="entry name" value="UDPGT"/>
    <property type="match status" value="1"/>
</dbReference>
<evidence type="ECO:0000256" key="3">
    <source>
        <dbReference type="ARBA" id="ARBA00022679"/>
    </source>
</evidence>
<keyword evidence="7" id="KW-1185">Reference proteome</keyword>
<feature type="transmembrane region" description="Helical" evidence="4">
    <location>
        <begin position="452"/>
        <end position="471"/>
    </location>
</feature>
<proteinExistence type="inferred from homology"/>
<reference evidence="6 7" key="1">
    <citation type="submission" date="2023-11" db="EMBL/GenBank/DDBJ databases">
        <authorList>
            <person name="Okamura Y."/>
        </authorList>
    </citation>
    <scope>NUCLEOTIDE SEQUENCE [LARGE SCALE GENOMIC DNA]</scope>
</reference>
<evidence type="ECO:0000256" key="5">
    <source>
        <dbReference type="SAM" id="SignalP"/>
    </source>
</evidence>
<keyword evidence="2" id="KW-0328">Glycosyltransferase</keyword>
<sequence length="494" mass="56350">MASWTVYVTCLATILLYNNVESYKILVPMILPGKSHGILGEGFVQHLLSGGHEVTYITPFPMKPQKNLTIIDVSENTVVMRDVCNVKDMMDGKTDLQSLYILMDLLVEIGKMTYQSSAVQKLLSDRSQKFDLIVAEWLFHDLNAGIGAVYDCPFIWLSSLEPHWMVLRLIDDMPNPAYVSNFASNNAPPFTFRERLEELWDQLYGSWLIYNYIAPREEVLYNQYIVPHIQDKSKPVPTLDQLKHNASLIFGNSHVSLGEATRLPQNYIPIGGFHIDTEVKPLPSDLKKIMESAEHGVIYFSMGSNLKSQDLPESLTRGLLNIFAKLKQTVIWKFERDLPNRPKNVHIVHWAPQQSILAHPKTLFFISHGGLLSTTESVHFGVPMISIPVMVDQFVNADRAVKKGYKIKAKELAYIYHNRPLTPRKEILHWVDHVIKTRGALHLRSPALQVPWYQKLFLDLLAVILVIVLLLTKITKVLLSGARQQPEKTKKKRN</sequence>
<dbReference type="EMBL" id="CAVLEF010000007">
    <property type="protein sequence ID" value="CAK1545460.1"/>
    <property type="molecule type" value="Genomic_DNA"/>
</dbReference>
<dbReference type="AlphaFoldDB" id="A0AAV1J7X6"/>